<dbReference type="GO" id="GO:0005634">
    <property type="term" value="C:nucleus"/>
    <property type="evidence" value="ECO:0007669"/>
    <property type="project" value="UniProtKB-SubCell"/>
</dbReference>
<accession>F6T0V0</accession>
<dbReference type="Bgee" id="ENSECAG00000012882">
    <property type="expression patterns" value="Expressed in brainstem and 23 other cell types or tissues"/>
</dbReference>
<dbReference type="InterPro" id="IPR026811">
    <property type="entry name" value="CIZ1"/>
</dbReference>
<dbReference type="GO" id="GO:0003676">
    <property type="term" value="F:nucleic acid binding"/>
    <property type="evidence" value="ECO:0007669"/>
    <property type="project" value="InterPro"/>
</dbReference>
<dbReference type="Ensembl" id="ENSECAT00000013816.4">
    <property type="protein sequence ID" value="ENSECAP00000010994.4"/>
    <property type="gene ID" value="ENSECAG00000012882.4"/>
</dbReference>
<feature type="compositionally biased region" description="Basic and acidic residues" evidence="6">
    <location>
        <begin position="356"/>
        <end position="369"/>
    </location>
</feature>
<evidence type="ECO:0000259" key="7">
    <source>
        <dbReference type="PROSITE" id="PS50171"/>
    </source>
</evidence>
<dbReference type="Gene3D" id="3.30.160.60">
    <property type="entry name" value="Classic Zinc Finger"/>
    <property type="match status" value="1"/>
</dbReference>
<evidence type="ECO:0000256" key="2">
    <source>
        <dbReference type="ARBA" id="ARBA00022723"/>
    </source>
</evidence>
<evidence type="ECO:0000256" key="5">
    <source>
        <dbReference type="ARBA" id="ARBA00023242"/>
    </source>
</evidence>
<protein>
    <submittedName>
        <fullName evidence="8">Matrin 3</fullName>
    </submittedName>
</protein>
<feature type="domain" description="Matrin-type" evidence="7">
    <location>
        <begin position="390"/>
        <end position="421"/>
    </location>
</feature>
<dbReference type="GO" id="GO:0008270">
    <property type="term" value="F:zinc ion binding"/>
    <property type="evidence" value="ECO:0007669"/>
    <property type="project" value="UniProtKB-KW"/>
</dbReference>
<keyword evidence="5" id="KW-0539">Nucleus</keyword>
<evidence type="ECO:0000256" key="3">
    <source>
        <dbReference type="ARBA" id="ARBA00022771"/>
    </source>
</evidence>
<dbReference type="ExpressionAtlas" id="F6T0V0">
    <property type="expression patterns" value="baseline"/>
</dbReference>
<keyword evidence="10" id="KW-1267">Proteomics identification</keyword>
<dbReference type="PANTHER" id="PTHR15491:SF9">
    <property type="entry name" value="CIP1-INTERACTING ZINC FINGER PROTEIN"/>
    <property type="match status" value="1"/>
</dbReference>
<keyword evidence="2" id="KW-0479">Metal-binding</keyword>
<dbReference type="PANTHER" id="PTHR15491">
    <property type="match status" value="1"/>
</dbReference>
<feature type="region of interest" description="Disordered" evidence="6">
    <location>
        <begin position="145"/>
        <end position="371"/>
    </location>
</feature>
<sequence length="436" mass="47568">MSKSFQQSSLGRDSQGHGRDLSAAGIGLLAAATQSLSMPASLGRMNQGTARLASLMNLGMSSSLNQQGAHSALSSASTSSHNLQSIFNIGSRGPLPLSSQHRGDADQASNILASFGLSARDLDELSRYPEDKITPENLPQILLQLKRRRTEEGPTLSYGRDGRSATREPPYRVPRDDWEEKRSYSPDGKESPSDKKSKTDGSQKTESTTEGKEQEEKSGEDGEKDTKDDQAEQEPNMLLESEDELLVDEEEAAALLESGSSVGDETDLANLGDVASDGKKEPSDKAVKKDSNTSASAAAKKKLKKVDKIEELDQENEAALENGIKNEENTEPGAESAENADDPNKDTSENADGQSDENKEDYTIPDEYRIGPYQPNVPVGIDYVIPKTGFYCKLCSLFYTNEEVAKNAHCSSLPHYQKLKKFLNKLAEERRQKKEA</sequence>
<dbReference type="GeneTree" id="ENSGT00940000153322"/>
<dbReference type="PROSITE" id="PS50171">
    <property type="entry name" value="ZF_MATRIN"/>
    <property type="match status" value="1"/>
</dbReference>
<dbReference type="SMART" id="SM00451">
    <property type="entry name" value="ZnF_U1"/>
    <property type="match status" value="1"/>
</dbReference>
<reference evidence="8" key="2">
    <citation type="submission" date="2025-08" db="UniProtKB">
        <authorList>
            <consortium name="Ensembl"/>
        </authorList>
    </citation>
    <scope>IDENTIFICATION</scope>
    <source>
        <strain evidence="8">Thoroughbred</strain>
    </source>
</reference>
<dbReference type="InterPro" id="IPR003604">
    <property type="entry name" value="Matrin/U1-like-C_Znf_C2H2"/>
</dbReference>
<dbReference type="InterPro" id="IPR000690">
    <property type="entry name" value="Matrin/U1-C_Znf_C2H2"/>
</dbReference>
<reference evidence="8 9" key="1">
    <citation type="journal article" date="2009" name="Science">
        <title>Genome sequence, comparative analysis, and population genetics of the domestic horse.</title>
        <authorList>
            <consortium name="Broad Institute Genome Sequencing Platform"/>
            <consortium name="Broad Institute Whole Genome Assembly Team"/>
            <person name="Wade C.M."/>
            <person name="Giulotto E."/>
            <person name="Sigurdsson S."/>
            <person name="Zoli M."/>
            <person name="Gnerre S."/>
            <person name="Imsland F."/>
            <person name="Lear T.L."/>
            <person name="Adelson D.L."/>
            <person name="Bailey E."/>
            <person name="Bellone R.R."/>
            <person name="Bloecker H."/>
            <person name="Distl O."/>
            <person name="Edgar R.C."/>
            <person name="Garber M."/>
            <person name="Leeb T."/>
            <person name="Mauceli E."/>
            <person name="MacLeod J.N."/>
            <person name="Penedo M.C.T."/>
            <person name="Raison J.M."/>
            <person name="Sharpe T."/>
            <person name="Vogel J."/>
            <person name="Andersson L."/>
            <person name="Antczak D.F."/>
            <person name="Biagi T."/>
            <person name="Binns M.M."/>
            <person name="Chowdhary B.P."/>
            <person name="Coleman S.J."/>
            <person name="Della Valle G."/>
            <person name="Fryc S."/>
            <person name="Guerin G."/>
            <person name="Hasegawa T."/>
            <person name="Hill E.W."/>
            <person name="Jurka J."/>
            <person name="Kiialainen A."/>
            <person name="Lindgren G."/>
            <person name="Liu J."/>
            <person name="Magnani E."/>
            <person name="Mickelson J.R."/>
            <person name="Murray J."/>
            <person name="Nergadze S.G."/>
            <person name="Onofrio R."/>
            <person name="Pedroni S."/>
            <person name="Piras M.F."/>
            <person name="Raudsepp T."/>
            <person name="Rocchi M."/>
            <person name="Roeed K.H."/>
            <person name="Ryder O.A."/>
            <person name="Searle S."/>
            <person name="Skow L."/>
            <person name="Swinburne J.E."/>
            <person name="Syvaenen A.C."/>
            <person name="Tozaki T."/>
            <person name="Valberg S.J."/>
            <person name="Vaudin M."/>
            <person name="White J.R."/>
            <person name="Zody M.C."/>
            <person name="Lander E.S."/>
            <person name="Lindblad-Toh K."/>
        </authorList>
    </citation>
    <scope>NUCLEOTIDE SEQUENCE [LARGE SCALE GENOMIC DNA]</scope>
    <source>
        <strain evidence="8 9">Thoroughbred</strain>
    </source>
</reference>
<evidence type="ECO:0000256" key="1">
    <source>
        <dbReference type="ARBA" id="ARBA00004123"/>
    </source>
</evidence>
<keyword evidence="3" id="KW-0863">Zinc-finger</keyword>
<evidence type="ECO:0000256" key="4">
    <source>
        <dbReference type="ARBA" id="ARBA00022833"/>
    </source>
</evidence>
<keyword evidence="4" id="KW-0862">Zinc</keyword>
<evidence type="ECO:0000256" key="6">
    <source>
        <dbReference type="SAM" id="MobiDB-lite"/>
    </source>
</evidence>
<feature type="compositionally biased region" description="Basic and acidic residues" evidence="6">
    <location>
        <begin position="276"/>
        <end position="291"/>
    </location>
</feature>
<organism evidence="8 9">
    <name type="scientific">Equus caballus</name>
    <name type="common">Horse</name>
    <dbReference type="NCBI Taxonomy" id="9796"/>
    <lineage>
        <taxon>Eukaryota</taxon>
        <taxon>Metazoa</taxon>
        <taxon>Chordata</taxon>
        <taxon>Craniata</taxon>
        <taxon>Vertebrata</taxon>
        <taxon>Euteleostomi</taxon>
        <taxon>Mammalia</taxon>
        <taxon>Eutheria</taxon>
        <taxon>Laurasiatheria</taxon>
        <taxon>Perissodactyla</taxon>
        <taxon>Equidae</taxon>
        <taxon>Equus</taxon>
    </lineage>
</organism>
<feature type="compositionally biased region" description="Low complexity" evidence="6">
    <location>
        <begin position="253"/>
        <end position="263"/>
    </location>
</feature>
<dbReference type="HOGENOM" id="CLU_015917_0_0_1"/>
<reference evidence="8" key="3">
    <citation type="submission" date="2025-09" db="UniProtKB">
        <authorList>
            <consortium name="Ensembl"/>
        </authorList>
    </citation>
    <scope>IDENTIFICATION</scope>
    <source>
        <strain evidence="8">Thoroughbred</strain>
    </source>
</reference>
<keyword evidence="9" id="KW-1185">Reference proteome</keyword>
<feature type="compositionally biased region" description="Basic and acidic residues" evidence="6">
    <location>
        <begin position="160"/>
        <end position="230"/>
    </location>
</feature>
<proteinExistence type="evidence at protein level"/>
<gene>
    <name evidence="8" type="primary">MATR3</name>
</gene>
<name>F6T0V0_HORSE</name>
<dbReference type="AlphaFoldDB" id="F6T0V0"/>
<evidence type="ECO:0007829" key="10">
    <source>
        <dbReference type="PeptideAtlas" id="F6T0V0"/>
    </source>
</evidence>
<feature type="compositionally biased region" description="Acidic residues" evidence="6">
    <location>
        <begin position="240"/>
        <end position="252"/>
    </location>
</feature>
<dbReference type="Proteomes" id="UP000002281">
    <property type="component" value="Chromosome 14"/>
</dbReference>
<evidence type="ECO:0000313" key="8">
    <source>
        <dbReference type="Ensembl" id="ENSECAP00000010994.4"/>
    </source>
</evidence>
<comment type="subcellular location">
    <subcellularLocation>
        <location evidence="1">Nucleus</location>
    </subcellularLocation>
</comment>
<evidence type="ECO:0000313" key="9">
    <source>
        <dbReference type="Proteomes" id="UP000002281"/>
    </source>
</evidence>